<evidence type="ECO:0000313" key="3">
    <source>
        <dbReference type="EMBL" id="RNI38775.1"/>
    </source>
</evidence>
<dbReference type="Proteomes" id="UP000267223">
    <property type="component" value="Unassembled WGS sequence"/>
</dbReference>
<dbReference type="OrthoDB" id="1523584at2"/>
<feature type="region of interest" description="Disordered" evidence="1">
    <location>
        <begin position="180"/>
        <end position="205"/>
    </location>
</feature>
<evidence type="ECO:0000256" key="1">
    <source>
        <dbReference type="SAM" id="MobiDB-lite"/>
    </source>
</evidence>
<feature type="region of interest" description="Disordered" evidence="1">
    <location>
        <begin position="95"/>
        <end position="136"/>
    </location>
</feature>
<dbReference type="RefSeq" id="WP_123119338.1">
    <property type="nucleotide sequence ID" value="NZ_RJJR01000002.1"/>
</dbReference>
<reference evidence="3 4" key="1">
    <citation type="submission" date="2018-11" db="EMBL/GenBank/DDBJ databases">
        <title>Draft genome sequence of Ferruginibacter sp. BO-59.</title>
        <authorList>
            <person name="Im W.T."/>
        </authorList>
    </citation>
    <scope>NUCLEOTIDE SEQUENCE [LARGE SCALE GENOMIC DNA]</scope>
    <source>
        <strain evidence="3 4">BO-59</strain>
    </source>
</reference>
<proteinExistence type="predicted"/>
<feature type="compositionally biased region" description="Basic and acidic residues" evidence="1">
    <location>
        <begin position="180"/>
        <end position="190"/>
    </location>
</feature>
<keyword evidence="2" id="KW-0472">Membrane</keyword>
<protein>
    <recommendedName>
        <fullName evidence="5">Outer membrane protein beta-barrel domain-containing protein</fullName>
    </recommendedName>
</protein>
<sequence length="432" mass="49037">MLDDENDKKIKEAAEHYHPGYDDKAWEKMERLLDEHLPQKKERKKIFFILPSLLLVGTLVFFLVMNNGKKDSSNIAQDVSLKNNIEKALVEKPASNPIEKISPPKNESAKNFSSSKEYKNDNDSIAVDQKVNPTSKRLIRQSKIENHFNNNLTINKNELKQHPVSKADYENRKTIANFPDELKSGTENKSEPIPFANKNNSSTKKVEDENNLTKNEIEKSTIKKSKKTSSRFANNFGVSMSAGPDISGVHENKIGRLTAIFGAGLNYSVSKNVSIRSGFYISKKIYSVDGNDYDLQGGNTGYGHLQNVEANCMVYEIPVKLDYNFKKLKNHSWFISTGLSSYLMKKENYDYYYKTPAGELYNKDYTIKNKNKHFFSVLSFSAGYQYYLDNQFSIAAEPYINLPLKGVGEGKVKLNSGGILFTLKMKPFIKGK</sequence>
<keyword evidence="2" id="KW-0812">Transmembrane</keyword>
<evidence type="ECO:0008006" key="5">
    <source>
        <dbReference type="Google" id="ProtNLM"/>
    </source>
</evidence>
<feature type="transmembrane region" description="Helical" evidence="2">
    <location>
        <begin position="46"/>
        <end position="65"/>
    </location>
</feature>
<organism evidence="3 4">
    <name type="scientific">Hanamia caeni</name>
    <dbReference type="NCBI Taxonomy" id="2294116"/>
    <lineage>
        <taxon>Bacteria</taxon>
        <taxon>Pseudomonadati</taxon>
        <taxon>Bacteroidota</taxon>
        <taxon>Chitinophagia</taxon>
        <taxon>Chitinophagales</taxon>
        <taxon>Chitinophagaceae</taxon>
        <taxon>Hanamia</taxon>
    </lineage>
</organism>
<keyword evidence="2" id="KW-1133">Transmembrane helix</keyword>
<evidence type="ECO:0000313" key="4">
    <source>
        <dbReference type="Proteomes" id="UP000267223"/>
    </source>
</evidence>
<dbReference type="EMBL" id="RJJR01000002">
    <property type="protein sequence ID" value="RNI38775.1"/>
    <property type="molecule type" value="Genomic_DNA"/>
</dbReference>
<evidence type="ECO:0000256" key="2">
    <source>
        <dbReference type="SAM" id="Phobius"/>
    </source>
</evidence>
<gene>
    <name evidence="3" type="ORF">EFY79_03695</name>
</gene>
<comment type="caution">
    <text evidence="3">The sequence shown here is derived from an EMBL/GenBank/DDBJ whole genome shotgun (WGS) entry which is preliminary data.</text>
</comment>
<name>A0A3M9NMM3_9BACT</name>
<accession>A0A3M9NMM3</accession>
<keyword evidence="4" id="KW-1185">Reference proteome</keyword>
<dbReference type="AlphaFoldDB" id="A0A3M9NMM3"/>